<proteinExistence type="predicted"/>
<reference evidence="1 2" key="1">
    <citation type="submission" date="2017-06" db="EMBL/GenBank/DDBJ databases">
        <title>Genome sequencing of cyanobaciteial culture collection at National Institute for Environmental Studies (NIES).</title>
        <authorList>
            <person name="Hirose Y."/>
            <person name="Shimura Y."/>
            <person name="Fujisawa T."/>
            <person name="Nakamura Y."/>
            <person name="Kawachi M."/>
        </authorList>
    </citation>
    <scope>NUCLEOTIDE SEQUENCE [LARGE SCALE GENOMIC DNA]</scope>
    <source>
        <strain evidence="1 2">NIES-4072</strain>
    </source>
</reference>
<organism evidence="1 2">
    <name type="scientific">Nostoc commune NIES-4072</name>
    <dbReference type="NCBI Taxonomy" id="2005467"/>
    <lineage>
        <taxon>Bacteria</taxon>
        <taxon>Bacillati</taxon>
        <taxon>Cyanobacteriota</taxon>
        <taxon>Cyanophyceae</taxon>
        <taxon>Nostocales</taxon>
        <taxon>Nostocaceae</taxon>
        <taxon>Nostoc</taxon>
    </lineage>
</organism>
<name>A0A2R5FWK3_NOSCO</name>
<comment type="caution">
    <text evidence="1">The sequence shown here is derived from an EMBL/GenBank/DDBJ whole genome shotgun (WGS) entry which is preliminary data.</text>
</comment>
<dbReference type="Proteomes" id="UP000245124">
    <property type="component" value="Unassembled WGS sequence"/>
</dbReference>
<protein>
    <submittedName>
        <fullName evidence="1">Uncharacterized protein</fullName>
    </submittedName>
</protein>
<gene>
    <name evidence="1" type="ORF">NIES4072_68020</name>
</gene>
<evidence type="ECO:0000313" key="1">
    <source>
        <dbReference type="EMBL" id="GBG23090.1"/>
    </source>
</evidence>
<dbReference type="AlphaFoldDB" id="A0A2R5FWK3"/>
<dbReference type="EMBL" id="BDUD01000002">
    <property type="protein sequence ID" value="GBG23090.1"/>
    <property type="molecule type" value="Genomic_DNA"/>
</dbReference>
<dbReference type="RefSeq" id="WP_109013047.1">
    <property type="nucleotide sequence ID" value="NZ_BDUD01000002.1"/>
</dbReference>
<sequence length="65" mass="7696">MSNFAVEDILIVIPSKADEYWGKIIAVNGNKITVKWNWNNYVREYKAHDLDIYQHLPKAYQLPLF</sequence>
<evidence type="ECO:0000313" key="2">
    <source>
        <dbReference type="Proteomes" id="UP000245124"/>
    </source>
</evidence>
<keyword evidence="2" id="KW-1185">Reference proteome</keyword>
<accession>A0A2R5FWK3</accession>